<dbReference type="EMBL" id="BMNQ01000007">
    <property type="protein sequence ID" value="GGJ89039.1"/>
    <property type="molecule type" value="Genomic_DNA"/>
</dbReference>
<proteinExistence type="predicted"/>
<accession>A0A917UVV6</accession>
<dbReference type="Pfam" id="PF26341">
    <property type="entry name" value="AAA_SelU"/>
    <property type="match status" value="1"/>
</dbReference>
<dbReference type="GO" id="GO:0002098">
    <property type="term" value="P:tRNA wobble uridine modification"/>
    <property type="evidence" value="ECO:0007669"/>
    <property type="project" value="InterPro"/>
</dbReference>
<dbReference type="InterPro" id="IPR036873">
    <property type="entry name" value="Rhodanese-like_dom_sf"/>
</dbReference>
<dbReference type="AlphaFoldDB" id="A0A917UVV6"/>
<dbReference type="GO" id="GO:0043828">
    <property type="term" value="F:tRNA 2-selenouridine synthase activity"/>
    <property type="evidence" value="ECO:0007669"/>
    <property type="project" value="InterPro"/>
</dbReference>
<comment type="caution">
    <text evidence="3">The sequence shown here is derived from an EMBL/GenBank/DDBJ whole genome shotgun (WGS) entry which is preliminary data.</text>
</comment>
<dbReference type="InterPro" id="IPR058840">
    <property type="entry name" value="AAA_SelU"/>
</dbReference>
<dbReference type="NCBIfam" id="TIGR03167">
    <property type="entry name" value="tRNA_sel_U_synt"/>
    <property type="match status" value="1"/>
</dbReference>
<dbReference type="InterPro" id="IPR001763">
    <property type="entry name" value="Rhodanese-like_dom"/>
</dbReference>
<dbReference type="RefSeq" id="WP_188631944.1">
    <property type="nucleotide sequence ID" value="NZ_BMNQ01000007.1"/>
</dbReference>
<dbReference type="Proteomes" id="UP000658382">
    <property type="component" value="Unassembled WGS sequence"/>
</dbReference>
<name>A0A917UVV6_9BACI</name>
<dbReference type="Gene3D" id="3.40.250.10">
    <property type="entry name" value="Rhodanese-like domain"/>
    <property type="match status" value="1"/>
</dbReference>
<feature type="domain" description="Rhodanese" evidence="2">
    <location>
        <begin position="15"/>
        <end position="131"/>
    </location>
</feature>
<dbReference type="InterPro" id="IPR027417">
    <property type="entry name" value="P-loop_NTPase"/>
</dbReference>
<reference evidence="3" key="2">
    <citation type="submission" date="2020-09" db="EMBL/GenBank/DDBJ databases">
        <authorList>
            <person name="Sun Q."/>
            <person name="Ohkuma M."/>
        </authorList>
    </citation>
    <scope>NUCLEOTIDE SEQUENCE</scope>
    <source>
        <strain evidence="3">JCM 12580</strain>
    </source>
</reference>
<gene>
    <name evidence="3" type="ORF">GCM10007063_09590</name>
</gene>
<evidence type="ECO:0000256" key="1">
    <source>
        <dbReference type="ARBA" id="ARBA00023266"/>
    </source>
</evidence>
<dbReference type="PROSITE" id="PS50206">
    <property type="entry name" value="RHODANESE_3"/>
    <property type="match status" value="1"/>
</dbReference>
<dbReference type="InterPro" id="IPR017582">
    <property type="entry name" value="SelU"/>
</dbReference>
<dbReference type="PANTHER" id="PTHR30401:SF0">
    <property type="entry name" value="TRNA 2-SELENOURIDINE SYNTHASE"/>
    <property type="match status" value="1"/>
</dbReference>
<dbReference type="SUPFAM" id="SSF52821">
    <property type="entry name" value="Rhodanese/Cell cycle control phosphatase"/>
    <property type="match status" value="1"/>
</dbReference>
<dbReference type="NCBIfam" id="NF008750">
    <property type="entry name" value="PRK11784.1-2"/>
    <property type="match status" value="1"/>
</dbReference>
<dbReference type="NCBIfam" id="NF008752">
    <property type="entry name" value="PRK11784.1-4"/>
    <property type="match status" value="1"/>
</dbReference>
<keyword evidence="4" id="KW-1185">Reference proteome</keyword>
<keyword evidence="1" id="KW-0711">Selenium</keyword>
<dbReference type="Pfam" id="PF00581">
    <property type="entry name" value="Rhodanese"/>
    <property type="match status" value="1"/>
</dbReference>
<evidence type="ECO:0000313" key="3">
    <source>
        <dbReference type="EMBL" id="GGJ89039.1"/>
    </source>
</evidence>
<protein>
    <submittedName>
        <fullName evidence="3">tRNA 2-selenouridine synthase</fullName>
    </submittedName>
</protein>
<sequence>MFHDITLKELLKKQHSENHTIIDVRSPKEYNETTIPGSINIPVFTDEERAEVGTLYKQVGKKEAKERGLEIMSAKLPEFIAKFRQIDTPKTVFCWRGGMRSKTAATLVDLMGIDVNRLQGGVRAYRQWVVAELEKAEFPPDLVVLNGNTGTGKTKLLHQLADKGYPVIDLEGMAAHRGSIFGHIGLEPNIQKEFESQLIQVMHKFRNAPFVLMEGESKRIGKVTMPEFLFHKKEQSIQLFINLPMEQRIRNILDDYQPWNEPDKFIEAFDRIKKRIHTPIAKQINDDLKRGNYHHVIQLLLAYYYDPRYEHMAGKYPQDKTKALDAANMGDAAIQIESKLLEMYPREVKSV</sequence>
<evidence type="ECO:0000313" key="4">
    <source>
        <dbReference type="Proteomes" id="UP000658382"/>
    </source>
</evidence>
<reference evidence="3" key="1">
    <citation type="journal article" date="2014" name="Int. J. Syst. Evol. Microbiol.">
        <title>Complete genome sequence of Corynebacterium casei LMG S-19264T (=DSM 44701T), isolated from a smear-ripened cheese.</title>
        <authorList>
            <consortium name="US DOE Joint Genome Institute (JGI-PGF)"/>
            <person name="Walter F."/>
            <person name="Albersmeier A."/>
            <person name="Kalinowski J."/>
            <person name="Ruckert C."/>
        </authorList>
    </citation>
    <scope>NUCLEOTIDE SEQUENCE</scope>
    <source>
        <strain evidence="3">JCM 12580</strain>
    </source>
</reference>
<evidence type="ECO:0000259" key="2">
    <source>
        <dbReference type="PROSITE" id="PS50206"/>
    </source>
</evidence>
<dbReference type="PANTHER" id="PTHR30401">
    <property type="entry name" value="TRNA 2-SELENOURIDINE SYNTHASE"/>
    <property type="match status" value="1"/>
</dbReference>
<organism evidence="3 4">
    <name type="scientific">Lentibacillus kapialis</name>
    <dbReference type="NCBI Taxonomy" id="340214"/>
    <lineage>
        <taxon>Bacteria</taxon>
        <taxon>Bacillati</taxon>
        <taxon>Bacillota</taxon>
        <taxon>Bacilli</taxon>
        <taxon>Bacillales</taxon>
        <taxon>Bacillaceae</taxon>
        <taxon>Lentibacillus</taxon>
    </lineage>
</organism>
<dbReference type="Gene3D" id="3.40.50.300">
    <property type="entry name" value="P-loop containing nucleotide triphosphate hydrolases"/>
    <property type="match status" value="1"/>
</dbReference>
<dbReference type="SUPFAM" id="SSF52540">
    <property type="entry name" value="P-loop containing nucleoside triphosphate hydrolases"/>
    <property type="match status" value="1"/>
</dbReference>
<dbReference type="SMART" id="SM00450">
    <property type="entry name" value="RHOD"/>
    <property type="match status" value="1"/>
</dbReference>